<proteinExistence type="predicted"/>
<reference evidence="2" key="1">
    <citation type="submission" date="2020-05" db="EMBL/GenBank/DDBJ databases">
        <authorList>
            <person name="Chiriac C."/>
            <person name="Salcher M."/>
            <person name="Ghai R."/>
            <person name="Kavagutti S V."/>
        </authorList>
    </citation>
    <scope>NUCLEOTIDE SEQUENCE</scope>
</reference>
<feature type="compositionally biased region" description="Polar residues" evidence="1">
    <location>
        <begin position="78"/>
        <end position="100"/>
    </location>
</feature>
<name>A0A6J6YK22_9ZZZZ</name>
<feature type="compositionally biased region" description="Basic and acidic residues" evidence="1">
    <location>
        <begin position="101"/>
        <end position="111"/>
    </location>
</feature>
<evidence type="ECO:0000313" key="2">
    <source>
        <dbReference type="EMBL" id="CAB4809429.1"/>
    </source>
</evidence>
<gene>
    <name evidence="2" type="ORF">UFOPK2992_01479</name>
</gene>
<organism evidence="2">
    <name type="scientific">freshwater metagenome</name>
    <dbReference type="NCBI Taxonomy" id="449393"/>
    <lineage>
        <taxon>unclassified sequences</taxon>
        <taxon>metagenomes</taxon>
        <taxon>ecological metagenomes</taxon>
    </lineage>
</organism>
<evidence type="ECO:0000256" key="1">
    <source>
        <dbReference type="SAM" id="MobiDB-lite"/>
    </source>
</evidence>
<accession>A0A6J6YK22</accession>
<protein>
    <submittedName>
        <fullName evidence="2">Unannotated protein</fullName>
    </submittedName>
</protein>
<dbReference type="EMBL" id="CAFAAI010000280">
    <property type="protein sequence ID" value="CAB4809429.1"/>
    <property type="molecule type" value="Genomic_DNA"/>
</dbReference>
<dbReference type="AlphaFoldDB" id="A0A6J6YK22"/>
<sequence>MISYTPGRFTWPDTATMRVPGDVALPIAVYAAEPLRMSHGKLAMVSTLFTMVGLPYRPMAAGKNGGFKRGMPRLPSRLSMSAVSSPTTYAPAPQCNTMSSEKSEPRMFRPT</sequence>
<feature type="region of interest" description="Disordered" evidence="1">
    <location>
        <begin position="66"/>
        <end position="111"/>
    </location>
</feature>